<dbReference type="InterPro" id="IPR051906">
    <property type="entry name" value="TolC-like"/>
</dbReference>
<dbReference type="InterPro" id="IPR003423">
    <property type="entry name" value="OMP_efflux"/>
</dbReference>
<keyword evidence="4" id="KW-1134">Transmembrane beta strand</keyword>
<evidence type="ECO:0000256" key="1">
    <source>
        <dbReference type="ARBA" id="ARBA00004442"/>
    </source>
</evidence>
<dbReference type="Pfam" id="PF02321">
    <property type="entry name" value="OEP"/>
    <property type="match status" value="2"/>
</dbReference>
<feature type="compositionally biased region" description="Low complexity" evidence="9">
    <location>
        <begin position="164"/>
        <end position="175"/>
    </location>
</feature>
<organism evidence="11 12">
    <name type="scientific">Pseudomonas lactis</name>
    <dbReference type="NCBI Taxonomy" id="1615674"/>
    <lineage>
        <taxon>Bacteria</taxon>
        <taxon>Pseudomonadati</taxon>
        <taxon>Pseudomonadota</taxon>
        <taxon>Gammaproteobacteria</taxon>
        <taxon>Pseudomonadales</taxon>
        <taxon>Pseudomonadaceae</taxon>
        <taxon>Pseudomonas</taxon>
    </lineage>
</organism>
<evidence type="ECO:0000256" key="9">
    <source>
        <dbReference type="SAM" id="MobiDB-lite"/>
    </source>
</evidence>
<name>A0ABS9FTM7_9PSED</name>
<evidence type="ECO:0000256" key="8">
    <source>
        <dbReference type="SAM" id="Coils"/>
    </source>
</evidence>
<accession>A0ABS9FTM7</accession>
<evidence type="ECO:0000256" key="4">
    <source>
        <dbReference type="ARBA" id="ARBA00022452"/>
    </source>
</evidence>
<reference evidence="11 12" key="1">
    <citation type="submission" date="2019-11" db="EMBL/GenBank/DDBJ databases">
        <title>Epiphytic Pseudomonas syringae from cherry orchards.</title>
        <authorList>
            <person name="Hulin M.T."/>
        </authorList>
    </citation>
    <scope>NUCLEOTIDE SEQUENCE [LARGE SCALE GENOMIC DNA]</scope>
    <source>
        <strain evidence="11 12">PA-6-3B</strain>
    </source>
</reference>
<dbReference type="SUPFAM" id="SSF56954">
    <property type="entry name" value="Outer membrane efflux proteins (OEP)"/>
    <property type="match status" value="1"/>
</dbReference>
<keyword evidence="7" id="KW-0998">Cell outer membrane</keyword>
<feature type="signal peptide" evidence="10">
    <location>
        <begin position="1"/>
        <end position="28"/>
    </location>
</feature>
<feature type="chain" id="PRO_5046276702" evidence="10">
    <location>
        <begin position="29"/>
        <end position="509"/>
    </location>
</feature>
<protein>
    <submittedName>
        <fullName evidence="11">Transporter</fullName>
    </submittedName>
</protein>
<evidence type="ECO:0000256" key="6">
    <source>
        <dbReference type="ARBA" id="ARBA00023136"/>
    </source>
</evidence>
<gene>
    <name evidence="11" type="ORF">GIW47_22840</name>
</gene>
<evidence type="ECO:0000256" key="7">
    <source>
        <dbReference type="ARBA" id="ARBA00023237"/>
    </source>
</evidence>
<sequence length="509" mass="55108">MANSTLKITKSTLVLTVLAIACAGGVSADAASSTPERLSPEQMAGLVARFAKPQVAQEPPVKAPAPSAPGTIAQVPGATRTPPATLPAPSLSALVRNGERPANNALRLLLRDMVGKALQHSPEVRVANANESAAGYDIDEVKGRRWPQVRLGMDSALTRDGSRSGRSSSGDTSGTLNVTTNVWDWGKNAGELRTAKAALGSAEQTGQTEREQVAFDTSSQLINLMRYQQSMVVAEDYVQQMSRRVDMLSKITESDKGRASELVQARAKLLSARASRKQIENQRELARIKLHRLLGEPVPELPEQLVLIDSLVIAPATALAALDKHPMLLRLKAQAEMESGRAATLKADGLPGLNLVARKEQNGLYGANDDLDRNNDWYVGLDVQWLAFSGGSNTAAQSAASARSGAALEQYDKAYEDLRQEIDRLVQSRAVAVQLALEYQRLAVETDQVRKMFYDQWYNLGKRTLLDVLVAENDHFNSQLQAINNTYDSVIADVSILSSSALLRGYLSL</sequence>
<dbReference type="EMBL" id="WKDU01000033">
    <property type="protein sequence ID" value="MCF5155441.1"/>
    <property type="molecule type" value="Genomic_DNA"/>
</dbReference>
<feature type="compositionally biased region" description="Low complexity" evidence="9">
    <location>
        <begin position="78"/>
        <end position="90"/>
    </location>
</feature>
<keyword evidence="5" id="KW-0812">Transmembrane</keyword>
<comment type="similarity">
    <text evidence="2">Belongs to the outer membrane factor (OMF) (TC 1.B.17) family.</text>
</comment>
<keyword evidence="3" id="KW-0813">Transport</keyword>
<dbReference type="Proteomes" id="UP000814074">
    <property type="component" value="Unassembled WGS sequence"/>
</dbReference>
<keyword evidence="8" id="KW-0175">Coiled coil</keyword>
<dbReference type="PROSITE" id="PS51257">
    <property type="entry name" value="PROKAR_LIPOPROTEIN"/>
    <property type="match status" value="1"/>
</dbReference>
<evidence type="ECO:0000256" key="10">
    <source>
        <dbReference type="SAM" id="SignalP"/>
    </source>
</evidence>
<keyword evidence="6" id="KW-0472">Membrane</keyword>
<feature type="coiled-coil region" evidence="8">
    <location>
        <begin position="262"/>
        <end position="296"/>
    </location>
</feature>
<dbReference type="PANTHER" id="PTHR30026:SF22">
    <property type="entry name" value="OUTER MEMBRANE EFFLUX PROTEIN"/>
    <property type="match status" value="1"/>
</dbReference>
<keyword evidence="10" id="KW-0732">Signal</keyword>
<evidence type="ECO:0000256" key="5">
    <source>
        <dbReference type="ARBA" id="ARBA00022692"/>
    </source>
</evidence>
<dbReference type="PANTHER" id="PTHR30026">
    <property type="entry name" value="OUTER MEMBRANE PROTEIN TOLC"/>
    <property type="match status" value="1"/>
</dbReference>
<evidence type="ECO:0000313" key="12">
    <source>
        <dbReference type="Proteomes" id="UP000814074"/>
    </source>
</evidence>
<comment type="subcellular location">
    <subcellularLocation>
        <location evidence="1">Cell outer membrane</location>
    </subcellularLocation>
</comment>
<feature type="region of interest" description="Disordered" evidence="9">
    <location>
        <begin position="155"/>
        <end position="177"/>
    </location>
</feature>
<dbReference type="Gene3D" id="1.20.1600.10">
    <property type="entry name" value="Outer membrane efflux proteins (OEP)"/>
    <property type="match status" value="1"/>
</dbReference>
<evidence type="ECO:0000256" key="3">
    <source>
        <dbReference type="ARBA" id="ARBA00022448"/>
    </source>
</evidence>
<keyword evidence="12" id="KW-1185">Reference proteome</keyword>
<proteinExistence type="inferred from homology"/>
<comment type="caution">
    <text evidence="11">The sequence shown here is derived from an EMBL/GenBank/DDBJ whole genome shotgun (WGS) entry which is preliminary data.</text>
</comment>
<feature type="region of interest" description="Disordered" evidence="9">
    <location>
        <begin position="55"/>
        <end position="90"/>
    </location>
</feature>
<evidence type="ECO:0000313" key="11">
    <source>
        <dbReference type="EMBL" id="MCF5155441.1"/>
    </source>
</evidence>
<evidence type="ECO:0000256" key="2">
    <source>
        <dbReference type="ARBA" id="ARBA00007613"/>
    </source>
</evidence>